<dbReference type="InterPro" id="IPR019533">
    <property type="entry name" value="Peptidase_S26"/>
</dbReference>
<keyword evidence="8" id="KW-1185">Reference proteome</keyword>
<dbReference type="EMBL" id="CAXAQS010000054">
    <property type="protein sequence ID" value="CAK9249846.1"/>
    <property type="molecule type" value="Genomic_DNA"/>
</dbReference>
<dbReference type="CDD" id="cd06530">
    <property type="entry name" value="S26_SPase_I"/>
    <property type="match status" value="1"/>
</dbReference>
<dbReference type="EC" id="3.4.21.89" evidence="3"/>
<dbReference type="SUPFAM" id="SSF51306">
    <property type="entry name" value="LexA/Signal peptidase"/>
    <property type="match status" value="1"/>
</dbReference>
<dbReference type="PROSITE" id="PS00501">
    <property type="entry name" value="SPASE_I_1"/>
    <property type="match status" value="1"/>
</dbReference>
<dbReference type="PROSITE" id="PS00761">
    <property type="entry name" value="SPASE_I_3"/>
    <property type="match status" value="1"/>
</dbReference>
<dbReference type="NCBIfam" id="TIGR02227">
    <property type="entry name" value="sigpep_I_bact"/>
    <property type="match status" value="1"/>
</dbReference>
<evidence type="ECO:0000256" key="1">
    <source>
        <dbReference type="ARBA" id="ARBA00000677"/>
    </source>
</evidence>
<dbReference type="InterPro" id="IPR000223">
    <property type="entry name" value="Pept_S26A_signal_pept_1"/>
</dbReference>
<name>A0ABP0V623_9BRYO</name>
<evidence type="ECO:0000259" key="6">
    <source>
        <dbReference type="Pfam" id="PF10502"/>
    </source>
</evidence>
<dbReference type="InterPro" id="IPR019756">
    <property type="entry name" value="Pept_S26A_signal_pept_1_Ser-AS"/>
</dbReference>
<dbReference type="Proteomes" id="UP001497444">
    <property type="component" value="Unassembled WGS sequence"/>
</dbReference>
<proteinExistence type="inferred from homology"/>
<comment type="similarity">
    <text evidence="2">Belongs to the peptidase S26 family.</text>
</comment>
<evidence type="ECO:0000256" key="3">
    <source>
        <dbReference type="ARBA" id="ARBA00013208"/>
    </source>
</evidence>
<dbReference type="PANTHER" id="PTHR43390:SF1">
    <property type="entry name" value="CHLOROPLAST PROCESSING PEPTIDASE"/>
    <property type="match status" value="1"/>
</dbReference>
<evidence type="ECO:0000313" key="8">
    <source>
        <dbReference type="Proteomes" id="UP001497444"/>
    </source>
</evidence>
<evidence type="ECO:0000256" key="4">
    <source>
        <dbReference type="ARBA" id="ARBA00022670"/>
    </source>
</evidence>
<dbReference type="PRINTS" id="PR00727">
    <property type="entry name" value="LEADERPTASE"/>
</dbReference>
<dbReference type="Gene3D" id="2.10.109.10">
    <property type="entry name" value="Umud Fragment, subunit A"/>
    <property type="match status" value="1"/>
</dbReference>
<evidence type="ECO:0000256" key="2">
    <source>
        <dbReference type="ARBA" id="ARBA00009370"/>
    </source>
</evidence>
<protein>
    <recommendedName>
        <fullName evidence="3">signal peptidase I</fullName>
        <ecNumber evidence="3">3.4.21.89</ecNumber>
    </recommendedName>
</protein>
<dbReference type="PROSITE" id="PS00760">
    <property type="entry name" value="SPASE_I_2"/>
    <property type="match status" value="1"/>
</dbReference>
<dbReference type="InterPro" id="IPR019757">
    <property type="entry name" value="Pept_S26A_signal_pept_1_Lys-AS"/>
</dbReference>
<organism evidence="7 8">
    <name type="scientific">Sphagnum jensenii</name>
    <dbReference type="NCBI Taxonomy" id="128206"/>
    <lineage>
        <taxon>Eukaryota</taxon>
        <taxon>Viridiplantae</taxon>
        <taxon>Streptophyta</taxon>
        <taxon>Embryophyta</taxon>
        <taxon>Bryophyta</taxon>
        <taxon>Sphagnophytina</taxon>
        <taxon>Sphagnopsida</taxon>
        <taxon>Sphagnales</taxon>
        <taxon>Sphagnaceae</taxon>
        <taxon>Sphagnum</taxon>
    </lineage>
</organism>
<dbReference type="InterPro" id="IPR019758">
    <property type="entry name" value="Pept_S26A_signal_pept_1_CS"/>
</dbReference>
<accession>A0ABP0V623</accession>
<reference evidence="7" key="1">
    <citation type="submission" date="2024-02" db="EMBL/GenBank/DDBJ databases">
        <authorList>
            <consortium name="ELIXIR-Norway"/>
            <consortium name="Elixir Norway"/>
        </authorList>
    </citation>
    <scope>NUCLEOTIDE SEQUENCE</scope>
</reference>
<evidence type="ECO:0000313" key="7">
    <source>
        <dbReference type="EMBL" id="CAK9249846.1"/>
    </source>
</evidence>
<comment type="catalytic activity">
    <reaction evidence="1">
        <text>Cleavage of hydrophobic, N-terminal signal or leader sequences from secreted and periplasmic proteins.</text>
        <dbReference type="EC" id="3.4.21.89"/>
    </reaction>
</comment>
<dbReference type="PANTHER" id="PTHR43390">
    <property type="entry name" value="SIGNAL PEPTIDASE I"/>
    <property type="match status" value="1"/>
</dbReference>
<feature type="domain" description="Peptidase S26" evidence="6">
    <location>
        <begin position="47"/>
        <end position="256"/>
    </location>
</feature>
<evidence type="ECO:0000256" key="5">
    <source>
        <dbReference type="ARBA" id="ARBA00022801"/>
    </source>
</evidence>
<comment type="caution">
    <text evidence="7">The sequence shown here is derived from an EMBL/GenBank/DDBJ whole genome shotgun (WGS) entry which is preliminary data.</text>
</comment>
<dbReference type="Pfam" id="PF10502">
    <property type="entry name" value="Peptidase_S26"/>
    <property type="match status" value="1"/>
</dbReference>
<gene>
    <name evidence="7" type="ORF">CSSPJE1EN1_LOCUS25224</name>
</gene>
<dbReference type="InterPro" id="IPR036286">
    <property type="entry name" value="LexA/Signal_pep-like_sf"/>
</dbReference>
<keyword evidence="5" id="KW-0378">Hydrolase</keyword>
<keyword evidence="4" id="KW-0645">Protease</keyword>
<sequence>MASLFSAPSESGQFSTNGWAQNYERYESNQYACFSFSQRAKTQTALENILSLALSLLVVFAIRSSVVEAFKIPSGSMIPTLLTGDYIFVNKFAYGLNFPFTDLFLDQPLTLLHRDPPKRGDIVVFKYPKDESIYFIKRVIGTPGDTIELRDKTLYVNSKPFEHVELDAKSADAIFSKMQESKYQQSSLKIYDEHLDTKTHWIMLDTSSFSTNSFGPVTVPPDSLFCMGDNRDFSNDSRFWGFVPYRNVKGKAMIIWLSLWLDFSNSQYIFRPERIGTILN</sequence>